<evidence type="ECO:0000313" key="7">
    <source>
        <dbReference type="Proteomes" id="UP000580250"/>
    </source>
</evidence>
<dbReference type="PANTHER" id="PTHR12756:SF11">
    <property type="entry name" value="CYTOSOLIC CARBOXYPEPTIDASE 1"/>
    <property type="match status" value="1"/>
</dbReference>
<feature type="region of interest" description="Disordered" evidence="4">
    <location>
        <begin position="223"/>
        <end position="258"/>
    </location>
</feature>
<feature type="region of interest" description="Disordered" evidence="4">
    <location>
        <begin position="690"/>
        <end position="716"/>
    </location>
</feature>
<comment type="cofactor">
    <cofactor evidence="1">
        <name>Zn(2+)</name>
        <dbReference type="ChEBI" id="CHEBI:29105"/>
    </cofactor>
</comment>
<feature type="compositionally biased region" description="Polar residues" evidence="4">
    <location>
        <begin position="228"/>
        <end position="238"/>
    </location>
</feature>
<dbReference type="Proteomes" id="UP000580250">
    <property type="component" value="Unassembled WGS sequence"/>
</dbReference>
<dbReference type="GO" id="GO:0006508">
    <property type="term" value="P:proteolysis"/>
    <property type="evidence" value="ECO:0007669"/>
    <property type="project" value="InterPro"/>
</dbReference>
<evidence type="ECO:0000313" key="6">
    <source>
        <dbReference type="EMBL" id="CAD2184268.1"/>
    </source>
</evidence>
<gene>
    <name evidence="6" type="ORF">MENT_LOCUS36614</name>
</gene>
<feature type="domain" description="Peptidase M14" evidence="5">
    <location>
        <begin position="1039"/>
        <end position="1318"/>
    </location>
</feature>
<evidence type="ECO:0000256" key="2">
    <source>
        <dbReference type="ARBA" id="ARBA00005988"/>
    </source>
</evidence>
<sequence>MTNQHSKFCGNTCPSTSTYVLTNSLCSQQQLECSSELASLTSLLVHLCLTGSDVCEQQSIASFILKKFEKEINKMSTTFDFVEASPIFISSPTTSKSELIVTKELKTKKLPNRNSVKTSISGENEEEKIKKKSGNISKNIELNKSFKEEKQNQKKPLKSFSGRLSKSKSLKTKNSFKCSKNESSNSLQRPSSKRKIKQKSNIGGMLKSKSEINLFAKISENKSKLRRPNTTSGGNLTNKKLKSPICSSHKSRQQQKRTFSFDNKNEKQLFKKEINSINNPTLLEYIIKSFEFTNDSLCLFVFCKLINGYIEYCENLVKQNRLRFLVKLDLISHLLRVIRKRFEFFEKWEILDNLIVDFLAKIILLISEKDKKFVLKVRLSGVLTLLANYLFFNDSIDKQNINLFKLLIKSLQSIRNAQILTSEHNFIKRFVNTLDVFNSYLINSLQTSKQENLSQKEIVVNQNQNLLFNNFIEEEQIILDNSNLCSLKMAKLLECLIIFSKNQKNKLLFIRHNILPILKLIFETNFPKRLINLNYQQIVFISLATLRQFAKIEECREQLFKLNILKMCENFIEDLAGNFNERKTKVEKMESFLENNFKENGGDDAQLYDSLCSLCLRCLPSKEFPYCLDDFPLKFVLPLIETKNKKVLSKLPPSSSSQIVNNFKLSNLVDESDEDSNLWPFNSFSLNNFEEEEEDGEQNNEGLINDKGKEKNKKQKNNLLLPPDISQYSRLQQNELIKYQKFFPEFGLESCKQLIFDEFTNNECCQINEYKQIVLKEWKKINSVGNFVKIANPELSDCGDLINGKEENICENSVNNSIKQIISEKLIEYKKGEKKEEKNNYLPRIVFDLNGKINKELLNNDCLNFESRFESGNLWKAIQVGTNKYELIISPDINQQTLHFQWFYFEVTNMRAGIPYIFEIINCLKNISMFSKGMQPVLFSLIEAKKGNIGWRRAGTEISYFRNLFKIPNDDERKENKKIGKNENSVNSKNNGKIINKSKKQNNEDLQIMEKRNFSSLRFTLCFPHDEDVCYIAYHFPYTYTKLQSTIEWWISSSFSSLNLFFYRQKLCSTLNKNSISLLTITTNKNIKSKQIILITSRVHPGESNSSWIIHGFIQFLLSSHPLAIRARDLFIFKIIPMLNPDGVINGSHRCSLAGQDLNRVWNCPSPILHPSIFHTKALIQYMVEILKMPPFSFIDLHGHSRKPNIFMYGNNPLESWCPTDITNSQQSKTFSLLPEILAKSSDSFSLKDCSFSITKAKEFSARVSIWRQFKLERVYTCESSYFGFDFGSKAGTQITITDLKRMGAELVEGLVYLKEFNKTTNLPDETDQKI</sequence>
<organism evidence="6 7">
    <name type="scientific">Meloidogyne enterolobii</name>
    <name type="common">Root-knot nematode worm</name>
    <name type="synonym">Meloidogyne mayaguensis</name>
    <dbReference type="NCBI Taxonomy" id="390850"/>
    <lineage>
        <taxon>Eukaryota</taxon>
        <taxon>Metazoa</taxon>
        <taxon>Ecdysozoa</taxon>
        <taxon>Nematoda</taxon>
        <taxon>Chromadorea</taxon>
        <taxon>Rhabditida</taxon>
        <taxon>Tylenchina</taxon>
        <taxon>Tylenchomorpha</taxon>
        <taxon>Tylenchoidea</taxon>
        <taxon>Meloidogynidae</taxon>
        <taxon>Meloidogyninae</taxon>
        <taxon>Meloidogyne</taxon>
    </lineage>
</organism>
<dbReference type="InterPro" id="IPR040626">
    <property type="entry name" value="Pepdidase_M14_N"/>
</dbReference>
<feature type="compositionally biased region" description="Low complexity" evidence="4">
    <location>
        <begin position="984"/>
        <end position="994"/>
    </location>
</feature>
<feature type="region of interest" description="Disordered" evidence="4">
    <location>
        <begin position="144"/>
        <end position="203"/>
    </location>
</feature>
<dbReference type="InterPro" id="IPR000834">
    <property type="entry name" value="Peptidase_M14"/>
</dbReference>
<feature type="compositionally biased region" description="Polar residues" evidence="4">
    <location>
        <begin position="181"/>
        <end position="190"/>
    </location>
</feature>
<feature type="region of interest" description="Disordered" evidence="4">
    <location>
        <begin position="975"/>
        <end position="994"/>
    </location>
</feature>
<dbReference type="GO" id="GO:0008270">
    <property type="term" value="F:zinc ion binding"/>
    <property type="evidence" value="ECO:0007669"/>
    <property type="project" value="InterPro"/>
</dbReference>
<comment type="caution">
    <text evidence="6">The sequence shown here is derived from an EMBL/GenBank/DDBJ whole genome shotgun (WGS) entry which is preliminary data.</text>
</comment>
<reference evidence="6 7" key="1">
    <citation type="submission" date="2020-08" db="EMBL/GenBank/DDBJ databases">
        <authorList>
            <person name="Koutsovoulos G."/>
            <person name="Danchin GJ E."/>
        </authorList>
    </citation>
    <scope>NUCLEOTIDE SEQUENCE [LARGE SCALE GENOMIC DNA]</scope>
</reference>
<accession>A0A6V7WBM0</accession>
<protein>
    <recommendedName>
        <fullName evidence="5">Peptidase M14 domain-containing protein</fullName>
    </recommendedName>
</protein>
<name>A0A6V7WBM0_MELEN</name>
<proteinExistence type="inferred from homology"/>
<feature type="active site" description="Proton donor/acceptor" evidence="3">
    <location>
        <position position="1279"/>
    </location>
</feature>
<dbReference type="Gene3D" id="3.40.630.10">
    <property type="entry name" value="Zn peptidases"/>
    <property type="match status" value="1"/>
</dbReference>
<evidence type="ECO:0000259" key="5">
    <source>
        <dbReference type="PROSITE" id="PS52035"/>
    </source>
</evidence>
<comment type="similarity">
    <text evidence="2 3">Belongs to the peptidase M14 family.</text>
</comment>
<dbReference type="PANTHER" id="PTHR12756">
    <property type="entry name" value="CYTOSOLIC CARBOXYPEPTIDASE"/>
    <property type="match status" value="1"/>
</dbReference>
<dbReference type="OrthoDB" id="10253041at2759"/>
<dbReference type="Pfam" id="PF00246">
    <property type="entry name" value="Peptidase_M14"/>
    <property type="match status" value="1"/>
</dbReference>
<dbReference type="Gene3D" id="2.60.40.3120">
    <property type="match status" value="1"/>
</dbReference>
<dbReference type="SUPFAM" id="SSF53187">
    <property type="entry name" value="Zn-dependent exopeptidases"/>
    <property type="match status" value="1"/>
</dbReference>
<evidence type="ECO:0000256" key="1">
    <source>
        <dbReference type="ARBA" id="ARBA00001947"/>
    </source>
</evidence>
<feature type="region of interest" description="Disordered" evidence="4">
    <location>
        <begin position="113"/>
        <end position="132"/>
    </location>
</feature>
<evidence type="ECO:0000256" key="3">
    <source>
        <dbReference type="PROSITE-ProRule" id="PRU01379"/>
    </source>
</evidence>
<dbReference type="PROSITE" id="PS52035">
    <property type="entry name" value="PEPTIDASE_M14"/>
    <property type="match status" value="1"/>
</dbReference>
<evidence type="ECO:0000256" key="4">
    <source>
        <dbReference type="SAM" id="MobiDB-lite"/>
    </source>
</evidence>
<dbReference type="Pfam" id="PF18027">
    <property type="entry name" value="Pepdidase_M14_N"/>
    <property type="match status" value="1"/>
</dbReference>
<dbReference type="InterPro" id="IPR050821">
    <property type="entry name" value="Cytosolic_carboxypeptidase"/>
</dbReference>
<dbReference type="EMBL" id="CAJEWN010000496">
    <property type="protein sequence ID" value="CAD2184268.1"/>
    <property type="molecule type" value="Genomic_DNA"/>
</dbReference>
<dbReference type="GO" id="GO:0004181">
    <property type="term" value="F:metallocarboxypeptidase activity"/>
    <property type="evidence" value="ECO:0007669"/>
    <property type="project" value="InterPro"/>
</dbReference>